<dbReference type="Gene3D" id="1.10.287.1490">
    <property type="match status" value="1"/>
</dbReference>
<feature type="compositionally biased region" description="Polar residues" evidence="2">
    <location>
        <begin position="485"/>
        <end position="496"/>
    </location>
</feature>
<feature type="region of interest" description="Disordered" evidence="2">
    <location>
        <begin position="99"/>
        <end position="128"/>
    </location>
</feature>
<reference evidence="3 4" key="1">
    <citation type="submission" date="2018-07" db="EMBL/GenBank/DDBJ databases">
        <title>The complete nuclear genome of the prasinophyte Chloropicon primus (CCMP1205).</title>
        <authorList>
            <person name="Pombert J.-F."/>
            <person name="Otis C."/>
            <person name="Turmel M."/>
            <person name="Lemieux C."/>
        </authorList>
    </citation>
    <scope>NUCLEOTIDE SEQUENCE [LARGE SCALE GENOMIC DNA]</scope>
    <source>
        <strain evidence="3 4">CCMP1205</strain>
    </source>
</reference>
<keyword evidence="1" id="KW-0175">Coiled coil</keyword>
<dbReference type="STRING" id="1764295.A0A5B8MPT1"/>
<feature type="compositionally biased region" description="Basic and acidic residues" evidence="2">
    <location>
        <begin position="39"/>
        <end position="66"/>
    </location>
</feature>
<feature type="region of interest" description="Disordered" evidence="2">
    <location>
        <begin position="164"/>
        <end position="193"/>
    </location>
</feature>
<feature type="coiled-coil region" evidence="1">
    <location>
        <begin position="674"/>
        <end position="712"/>
    </location>
</feature>
<evidence type="ECO:0000256" key="1">
    <source>
        <dbReference type="SAM" id="Coils"/>
    </source>
</evidence>
<feature type="region of interest" description="Disordered" evidence="2">
    <location>
        <begin position="417"/>
        <end position="553"/>
    </location>
</feature>
<sequence length="906" mass="98711">MARGKVVTRSAKGGRGGKAGGRSAALPPLTVHPRLPGRGAERKRVVAARGDDQEETRRILEWREGESPSSSSSLSSSASRREAVRALCTSVCVLSSAGLAPRARAAGTPDERRRSSKRRAGKGKENVTVAHLSTGGAAVSSLRPLAFVATAIAAVSSASPKVQNFFSSGKRSDSTATQAKAVAGDEARSGGVQSMSSAAAAAAAEAAKAAGHATAVATMATRERESESSEGIIALEEVASCLDAALESSSQQTELAVLDVSETLMARLEAKDEEIKSLRERIVTSKEVSESVREIRESTNKKLAELFADIEKLRAKLKDIVAQRDEAQAKVVALEQREADLQQQMETSSDDADASKEVLQATIADLQLQLDAKAEEVRALDERAESYLSKSQRLEGEVSDLRGQLGGVAEMKDKLEAATSAGDEARLQVSSLEQKESELQEKVDSLSTEIEKMRSSSSVSEASLQATVKALERQLESKSSELEEAQSSVEELQSSAEELRHQAEAEALSAERADSEAASLQRLLQEMEEANARLEAEAGDSSAEREESQARLASLEQREGELLQQLEKVTADHESMVTESTSRASLEAKIADLEQQLESKSSEAVDAKAKADKGHELLFESNQDRNRLQKLLEDETKLAGDRQLAWVEKGKELESALLVVADLKKHLSVTHDKNVELESACASMQEKLEANNNNLDRELQEREKEVKEMNGLLVRLKHSSDQVEKLKSQLMQVHSDYALHKTTAEEVKTELQAEVDNLQTLLDSSSKGGEYSEDDLKALKVDNEEKESTIERLTLRLSQSEALVQDLESKSSNLEETNSKYELTVSELEEQIQGLDERLKKDAGRMKELDTMKAQIASHSSEVEEMENLREYIRQQQLQLKAKDGSAKMLTSLIKDIHALTSQLSP</sequence>
<evidence type="ECO:0000256" key="2">
    <source>
        <dbReference type="SAM" id="MobiDB-lite"/>
    </source>
</evidence>
<feature type="compositionally biased region" description="Low complexity" evidence="2">
    <location>
        <begin position="67"/>
        <end position="78"/>
    </location>
</feature>
<feature type="coiled-coil region" evidence="1">
    <location>
        <begin position="741"/>
        <end position="869"/>
    </location>
</feature>
<feature type="compositionally biased region" description="Basic and acidic residues" evidence="2">
    <location>
        <begin position="600"/>
        <end position="620"/>
    </location>
</feature>
<evidence type="ECO:0000313" key="4">
    <source>
        <dbReference type="Proteomes" id="UP000316726"/>
    </source>
</evidence>
<keyword evidence="4" id="KW-1185">Reference proteome</keyword>
<feature type="compositionally biased region" description="Basic and acidic residues" evidence="2">
    <location>
        <begin position="470"/>
        <end position="481"/>
    </location>
</feature>
<dbReference type="AlphaFoldDB" id="A0A5B8MPT1"/>
<name>A0A5B8MPT1_9CHLO</name>
<feature type="region of interest" description="Disordered" evidence="2">
    <location>
        <begin position="1"/>
        <end position="79"/>
    </location>
</feature>
<dbReference type="EMBL" id="CP031039">
    <property type="protein sequence ID" value="QDZ21605.1"/>
    <property type="molecule type" value="Genomic_DNA"/>
</dbReference>
<feature type="region of interest" description="Disordered" evidence="2">
    <location>
        <begin position="596"/>
        <end position="620"/>
    </location>
</feature>
<feature type="compositionally biased region" description="Basic and acidic residues" evidence="2">
    <location>
        <begin position="433"/>
        <end position="454"/>
    </location>
</feature>
<gene>
    <name evidence="3" type="ORF">A3770_06p41230</name>
</gene>
<feature type="compositionally biased region" description="Polar residues" evidence="2">
    <location>
        <begin position="164"/>
        <end position="178"/>
    </location>
</feature>
<evidence type="ECO:0000313" key="3">
    <source>
        <dbReference type="EMBL" id="QDZ21605.1"/>
    </source>
</evidence>
<dbReference type="Proteomes" id="UP000316726">
    <property type="component" value="Chromosome 6"/>
</dbReference>
<feature type="compositionally biased region" description="Basic and acidic residues" evidence="2">
    <location>
        <begin position="530"/>
        <end position="549"/>
    </location>
</feature>
<proteinExistence type="predicted"/>
<dbReference type="OrthoDB" id="2441647at2759"/>
<accession>A0A5B8MPT1</accession>
<protein>
    <submittedName>
        <fullName evidence="3">Uncharacterized protein</fullName>
    </submittedName>
</protein>
<organism evidence="3 4">
    <name type="scientific">Chloropicon primus</name>
    <dbReference type="NCBI Taxonomy" id="1764295"/>
    <lineage>
        <taxon>Eukaryota</taxon>
        <taxon>Viridiplantae</taxon>
        <taxon>Chlorophyta</taxon>
        <taxon>Chloropicophyceae</taxon>
        <taxon>Chloropicales</taxon>
        <taxon>Chloropicaceae</taxon>
        <taxon>Chloropicon</taxon>
    </lineage>
</organism>
<feature type="compositionally biased region" description="Basic and acidic residues" evidence="2">
    <location>
        <begin position="497"/>
        <end position="515"/>
    </location>
</feature>